<dbReference type="Proteomes" id="UP001500021">
    <property type="component" value="Unassembled WGS sequence"/>
</dbReference>
<sequence>MLKDVKEKPMTHFLKGANQVQAIIALRGVAIIIQVLLILFVNIALKYQLPWAPLFFIIAVEVAFTLASMLYYKQASMLNQNSAQQQKAILIQTSADIIFLSCLLFFSGGATNAFVSLLLIPIAIAAVTLTPALLSLVALLAIGSYSILLWLLPMSVMHGNMQGHFIAMGINFLFSALVVAIVVGKMARSINKQQLAIAKYRENLLKQEQVTSLGVAAAQVTHQLATPITTVQLLADELSEDFPNSEVIGDMQVQLARCRVSLDEFREMVFSIKEQRITAISTQTLLNEIKANVEVNYPEIALDIEQLNHESTMVMADAALMPAILNLINNAVRATKNNGSSALVITSMTCEKNWQLIIRDFGKGFTLKKLNELGVKPVTSTQGLGMAVFLSHASLERIGGKLTLTNHIEGGALVTLSLPCQTTQQPTAK</sequence>
<keyword evidence="7" id="KW-0472">Membrane</keyword>
<keyword evidence="7" id="KW-1133">Transmembrane helix</keyword>
<dbReference type="InterPro" id="IPR003594">
    <property type="entry name" value="HATPase_dom"/>
</dbReference>
<name>A0ABP3WGU5_9GAMM</name>
<keyword evidence="4" id="KW-0547">Nucleotide-binding</keyword>
<gene>
    <name evidence="9" type="ORF">GCM10009111_08730</name>
</gene>
<feature type="domain" description="Histidine kinase" evidence="8">
    <location>
        <begin position="219"/>
        <end position="422"/>
    </location>
</feature>
<evidence type="ECO:0000313" key="10">
    <source>
        <dbReference type="Proteomes" id="UP001500021"/>
    </source>
</evidence>
<keyword evidence="6" id="KW-0067">ATP-binding</keyword>
<dbReference type="PANTHER" id="PTHR44936">
    <property type="entry name" value="SENSOR PROTEIN CREC"/>
    <property type="match status" value="1"/>
</dbReference>
<evidence type="ECO:0000256" key="7">
    <source>
        <dbReference type="SAM" id="Phobius"/>
    </source>
</evidence>
<evidence type="ECO:0000256" key="6">
    <source>
        <dbReference type="ARBA" id="ARBA00022840"/>
    </source>
</evidence>
<dbReference type="SMART" id="SM00387">
    <property type="entry name" value="HATPase_c"/>
    <property type="match status" value="1"/>
</dbReference>
<dbReference type="GO" id="GO:0016301">
    <property type="term" value="F:kinase activity"/>
    <property type="evidence" value="ECO:0007669"/>
    <property type="project" value="UniProtKB-KW"/>
</dbReference>
<evidence type="ECO:0000313" key="9">
    <source>
        <dbReference type="EMBL" id="GAA0813399.1"/>
    </source>
</evidence>
<keyword evidence="7" id="KW-0812">Transmembrane</keyword>
<dbReference type="SUPFAM" id="SSF55874">
    <property type="entry name" value="ATPase domain of HSP90 chaperone/DNA topoisomerase II/histidine kinase"/>
    <property type="match status" value="1"/>
</dbReference>
<proteinExistence type="predicted"/>
<comment type="catalytic activity">
    <reaction evidence="1">
        <text>ATP + protein L-histidine = ADP + protein N-phospho-L-histidine.</text>
        <dbReference type="EC" id="2.7.13.3"/>
    </reaction>
</comment>
<dbReference type="InterPro" id="IPR036890">
    <property type="entry name" value="HATPase_C_sf"/>
</dbReference>
<evidence type="ECO:0000256" key="5">
    <source>
        <dbReference type="ARBA" id="ARBA00022777"/>
    </source>
</evidence>
<organism evidence="9 10">
    <name type="scientific">Colwellia asteriadis</name>
    <dbReference type="NCBI Taxonomy" id="517723"/>
    <lineage>
        <taxon>Bacteria</taxon>
        <taxon>Pseudomonadati</taxon>
        <taxon>Pseudomonadota</taxon>
        <taxon>Gammaproteobacteria</taxon>
        <taxon>Alteromonadales</taxon>
        <taxon>Colwelliaceae</taxon>
        <taxon>Colwellia</taxon>
    </lineage>
</organism>
<evidence type="ECO:0000256" key="4">
    <source>
        <dbReference type="ARBA" id="ARBA00022741"/>
    </source>
</evidence>
<dbReference type="InterPro" id="IPR050980">
    <property type="entry name" value="2C_sensor_his_kinase"/>
</dbReference>
<dbReference type="Pfam" id="PF02518">
    <property type="entry name" value="HATPase_c"/>
    <property type="match status" value="1"/>
</dbReference>
<feature type="transmembrane region" description="Helical" evidence="7">
    <location>
        <begin position="51"/>
        <end position="72"/>
    </location>
</feature>
<dbReference type="EC" id="2.7.13.3" evidence="2"/>
<dbReference type="PANTHER" id="PTHR44936:SF10">
    <property type="entry name" value="SENSOR PROTEIN RSTB"/>
    <property type="match status" value="1"/>
</dbReference>
<reference evidence="10" key="1">
    <citation type="journal article" date="2019" name="Int. J. Syst. Evol. Microbiol.">
        <title>The Global Catalogue of Microorganisms (GCM) 10K type strain sequencing project: providing services to taxonomists for standard genome sequencing and annotation.</title>
        <authorList>
            <consortium name="The Broad Institute Genomics Platform"/>
            <consortium name="The Broad Institute Genome Sequencing Center for Infectious Disease"/>
            <person name="Wu L."/>
            <person name="Ma J."/>
        </authorList>
    </citation>
    <scope>NUCLEOTIDE SEQUENCE [LARGE SCALE GENOMIC DNA]</scope>
    <source>
        <strain evidence="10">JCM 15608</strain>
    </source>
</reference>
<dbReference type="InterPro" id="IPR005467">
    <property type="entry name" value="His_kinase_dom"/>
</dbReference>
<protein>
    <recommendedName>
        <fullName evidence="2">histidine kinase</fullName>
        <ecNumber evidence="2">2.7.13.3</ecNumber>
    </recommendedName>
</protein>
<dbReference type="Gene3D" id="3.30.565.10">
    <property type="entry name" value="Histidine kinase-like ATPase, C-terminal domain"/>
    <property type="match status" value="1"/>
</dbReference>
<dbReference type="EMBL" id="BAAAFA010000002">
    <property type="protein sequence ID" value="GAA0813399.1"/>
    <property type="molecule type" value="Genomic_DNA"/>
</dbReference>
<feature type="transmembrane region" description="Helical" evidence="7">
    <location>
        <begin position="164"/>
        <end position="184"/>
    </location>
</feature>
<feature type="transmembrane region" description="Helical" evidence="7">
    <location>
        <begin position="20"/>
        <end position="45"/>
    </location>
</feature>
<evidence type="ECO:0000256" key="3">
    <source>
        <dbReference type="ARBA" id="ARBA00022679"/>
    </source>
</evidence>
<feature type="transmembrane region" description="Helical" evidence="7">
    <location>
        <begin position="132"/>
        <end position="152"/>
    </location>
</feature>
<evidence type="ECO:0000259" key="8">
    <source>
        <dbReference type="PROSITE" id="PS50109"/>
    </source>
</evidence>
<dbReference type="PROSITE" id="PS50109">
    <property type="entry name" value="HIS_KIN"/>
    <property type="match status" value="1"/>
</dbReference>
<keyword evidence="3" id="KW-0808">Transferase</keyword>
<keyword evidence="5 9" id="KW-0418">Kinase</keyword>
<evidence type="ECO:0000256" key="1">
    <source>
        <dbReference type="ARBA" id="ARBA00000085"/>
    </source>
</evidence>
<evidence type="ECO:0000256" key="2">
    <source>
        <dbReference type="ARBA" id="ARBA00012438"/>
    </source>
</evidence>
<accession>A0ABP3WGU5</accession>
<keyword evidence="10" id="KW-1185">Reference proteome</keyword>
<feature type="transmembrane region" description="Helical" evidence="7">
    <location>
        <begin position="97"/>
        <end position="126"/>
    </location>
</feature>
<comment type="caution">
    <text evidence="9">The sequence shown here is derived from an EMBL/GenBank/DDBJ whole genome shotgun (WGS) entry which is preliminary data.</text>
</comment>